<feature type="region of interest" description="Disordered" evidence="1">
    <location>
        <begin position="60"/>
        <end position="84"/>
    </location>
</feature>
<evidence type="ECO:0008006" key="4">
    <source>
        <dbReference type="Google" id="ProtNLM"/>
    </source>
</evidence>
<dbReference type="RefSeq" id="WP_252112397.1">
    <property type="nucleotide sequence ID" value="NZ_JAMSHT010000001.1"/>
</dbReference>
<evidence type="ECO:0000313" key="3">
    <source>
        <dbReference type="Proteomes" id="UP001155128"/>
    </source>
</evidence>
<accession>A0A9X2EF70</accession>
<protein>
    <recommendedName>
        <fullName evidence="4">DUF883 domain-containing protein</fullName>
    </recommendedName>
</protein>
<dbReference type="EMBL" id="JAMSHT010000001">
    <property type="protein sequence ID" value="MCM8556845.1"/>
    <property type="molecule type" value="Genomic_DNA"/>
</dbReference>
<sequence length="173" mass="18186">MATDKTQLPEGTDRIVPGAARTGSDVEAELIVSEEDTTNTEPTKRDKVVAKVNETREKLASEAATKSRGVIGEGLSKSSDAVGSASRLVADTAGNLDEALGAEYGDYARKTAKYLDDTAQKIAAKDPDELVDDVRDFVRKSPGIALGAAAIVGFALARVISAGFDAEREDRDA</sequence>
<evidence type="ECO:0000313" key="2">
    <source>
        <dbReference type="EMBL" id="MCM8556845.1"/>
    </source>
</evidence>
<feature type="region of interest" description="Disordered" evidence="1">
    <location>
        <begin position="1"/>
        <end position="44"/>
    </location>
</feature>
<reference evidence="2" key="1">
    <citation type="submission" date="2022-06" db="EMBL/GenBank/DDBJ databases">
        <title>Sphingomicrobium sedimins sp. nov., a marine bacterium isolated from tidal flat.</title>
        <authorList>
            <person name="Kim C.-H."/>
            <person name="Yoo Y."/>
            <person name="Kim J.-J."/>
        </authorList>
    </citation>
    <scope>NUCLEOTIDE SEQUENCE</scope>
    <source>
        <strain evidence="2">GRR-S6-50</strain>
    </source>
</reference>
<proteinExistence type="predicted"/>
<gene>
    <name evidence="2" type="ORF">NDO55_03320</name>
</gene>
<feature type="compositionally biased region" description="Acidic residues" evidence="1">
    <location>
        <begin position="26"/>
        <end position="38"/>
    </location>
</feature>
<dbReference type="Proteomes" id="UP001155128">
    <property type="component" value="Unassembled WGS sequence"/>
</dbReference>
<keyword evidence="3" id="KW-1185">Reference proteome</keyword>
<dbReference type="AlphaFoldDB" id="A0A9X2EF70"/>
<evidence type="ECO:0000256" key="1">
    <source>
        <dbReference type="SAM" id="MobiDB-lite"/>
    </source>
</evidence>
<name>A0A9X2EF70_9SPHN</name>
<organism evidence="2 3">
    <name type="scientific">Sphingomicrobium sediminis</name>
    <dbReference type="NCBI Taxonomy" id="2950949"/>
    <lineage>
        <taxon>Bacteria</taxon>
        <taxon>Pseudomonadati</taxon>
        <taxon>Pseudomonadota</taxon>
        <taxon>Alphaproteobacteria</taxon>
        <taxon>Sphingomonadales</taxon>
        <taxon>Sphingomonadaceae</taxon>
        <taxon>Sphingomicrobium</taxon>
    </lineage>
</organism>
<comment type="caution">
    <text evidence="2">The sequence shown here is derived from an EMBL/GenBank/DDBJ whole genome shotgun (WGS) entry which is preliminary data.</text>
</comment>